<sequence length="378" mass="42619">MLLRLRSIIKLCVFCYFYSMASYGYTSSLMTSSVINKNKPVINVGSYHCPPFVMSQHPNGSPQTTPSGLSILLWQRIANSLDLQYKIQNYALQDLLDEIESGRVEVGISCISITPERELVMDFSHSFYETHLAIAVQEKSYLSSFIDLITNKTLLIILAIIVLLAGIIGVIFYKLEHHINDKLYSMPSKRAQWLEAFILGLLFITKGPFNYFEFKTLTGRVLTVLLGISSTLFIAGVTAILASTFTLGLMNSDIKGPYDLIHLNVGAKISTTSSIYLTNLGVVHQTFSNIDNMLIALDNGEIDAIVEDNAILKYKLKQAKQEGRYQRLSVLPYQFEKQNYGLAIKDSSPYTEQLNRALLNVRQSPEWQQALNQYFADY</sequence>
<evidence type="ECO:0000313" key="6">
    <source>
        <dbReference type="Proteomes" id="UP000327424"/>
    </source>
</evidence>
<keyword evidence="3" id="KW-0812">Transmembrane</keyword>
<dbReference type="Proteomes" id="UP000327424">
    <property type="component" value="Chromosome"/>
</dbReference>
<feature type="transmembrane region" description="Helical" evidence="3">
    <location>
        <begin position="224"/>
        <end position="250"/>
    </location>
</feature>
<evidence type="ECO:0000256" key="1">
    <source>
        <dbReference type="ARBA" id="ARBA00010333"/>
    </source>
</evidence>
<evidence type="ECO:0000256" key="3">
    <source>
        <dbReference type="SAM" id="Phobius"/>
    </source>
</evidence>
<dbReference type="SMART" id="SM00062">
    <property type="entry name" value="PBPb"/>
    <property type="match status" value="1"/>
</dbReference>
<dbReference type="PANTHER" id="PTHR35936">
    <property type="entry name" value="MEMBRANE-BOUND LYTIC MUREIN TRANSGLYCOSYLASE F"/>
    <property type="match status" value="1"/>
</dbReference>
<feature type="transmembrane region" description="Helical" evidence="3">
    <location>
        <begin position="193"/>
        <end position="212"/>
    </location>
</feature>
<dbReference type="PANTHER" id="PTHR35936:SF17">
    <property type="entry name" value="ARGININE-BINDING EXTRACELLULAR PROTEIN ARTP"/>
    <property type="match status" value="1"/>
</dbReference>
<evidence type="ECO:0000313" key="5">
    <source>
        <dbReference type="EMBL" id="QFI37098.1"/>
    </source>
</evidence>
<keyword evidence="6" id="KW-1185">Reference proteome</keyword>
<keyword evidence="3" id="KW-0472">Membrane</keyword>
<dbReference type="AlphaFoldDB" id="A0A5J6WIM1"/>
<dbReference type="OrthoDB" id="9799090at2"/>
<dbReference type="Pfam" id="PF00497">
    <property type="entry name" value="SBP_bac_3"/>
    <property type="match status" value="1"/>
</dbReference>
<dbReference type="SUPFAM" id="SSF53850">
    <property type="entry name" value="Periplasmic binding protein-like II"/>
    <property type="match status" value="1"/>
</dbReference>
<organism evidence="5 6">
    <name type="scientific">Moritella marina ATCC 15381</name>
    <dbReference type="NCBI Taxonomy" id="1202962"/>
    <lineage>
        <taxon>Bacteria</taxon>
        <taxon>Pseudomonadati</taxon>
        <taxon>Pseudomonadota</taxon>
        <taxon>Gammaproteobacteria</taxon>
        <taxon>Alteromonadales</taxon>
        <taxon>Moritellaceae</taxon>
        <taxon>Moritella</taxon>
    </lineage>
</organism>
<gene>
    <name evidence="5" type="ORF">FR932_04270</name>
</gene>
<dbReference type="EMBL" id="CP044399">
    <property type="protein sequence ID" value="QFI37098.1"/>
    <property type="molecule type" value="Genomic_DNA"/>
</dbReference>
<evidence type="ECO:0000256" key="2">
    <source>
        <dbReference type="ARBA" id="ARBA00022729"/>
    </source>
</evidence>
<name>A0A5J6WIM1_MORMI</name>
<reference evidence="5 6" key="1">
    <citation type="submission" date="2019-09" db="EMBL/GenBank/DDBJ databases">
        <title>Hybrid Assembly of the complete Genome of the Deep-Sea Bacterium Moritella marina from long Nanopore and Illumina reads.</title>
        <authorList>
            <person name="Magin S."/>
            <person name="Georgoulis A."/>
            <person name="Papadimitriou K."/>
            <person name="Iliakis G."/>
            <person name="Vorgias C.E."/>
        </authorList>
    </citation>
    <scope>NUCLEOTIDE SEQUENCE [LARGE SCALE GENOMIC DNA]</scope>
    <source>
        <strain evidence="5 6">MP-1</strain>
    </source>
</reference>
<protein>
    <submittedName>
        <fullName evidence="5">Transporter substrate-binding domain-containing protein</fullName>
    </submittedName>
</protein>
<feature type="domain" description="Solute-binding protein family 3/N-terminal" evidence="4">
    <location>
        <begin position="41"/>
        <end position="377"/>
    </location>
</feature>
<comment type="similarity">
    <text evidence="1">Belongs to the bacterial solute-binding protein 3 family.</text>
</comment>
<keyword evidence="2" id="KW-0732">Signal</keyword>
<dbReference type="KEGG" id="mmaa:FR932_04270"/>
<feature type="transmembrane region" description="Helical" evidence="3">
    <location>
        <begin position="153"/>
        <end position="173"/>
    </location>
</feature>
<dbReference type="Gene3D" id="3.40.190.10">
    <property type="entry name" value="Periplasmic binding protein-like II"/>
    <property type="match status" value="3"/>
</dbReference>
<dbReference type="InterPro" id="IPR001638">
    <property type="entry name" value="Solute-binding_3/MltF_N"/>
</dbReference>
<evidence type="ECO:0000259" key="4">
    <source>
        <dbReference type="SMART" id="SM00062"/>
    </source>
</evidence>
<proteinExistence type="inferred from homology"/>
<accession>A0A5J6WIM1</accession>
<keyword evidence="3" id="KW-1133">Transmembrane helix</keyword>